<feature type="chain" id="PRO_5044278011" evidence="2">
    <location>
        <begin position="23"/>
        <end position="231"/>
    </location>
</feature>
<dbReference type="SUPFAM" id="SSF55797">
    <property type="entry name" value="PR-1-like"/>
    <property type="match status" value="1"/>
</dbReference>
<sequence length="231" mass="25051">MFNVRFSGYLLLLVGFIQPSREQTTEDQRQKFLKFHNDLRDKIRKCELPGQPPAKAPYEPMVWDTAVEAQAQKWADKCLFSHGETDGVGQNIAIAGSVEVAVKLWADEYVNYDPASGGCKPSGECLHYTQMAWAASTKLGCGVKNCPNIGGTLYVCDYKPPGNYWGAKPYTAGTKEDCLKSTTSPPNSKPSGDGGMVGKPATDSTSTGGNLRQTSKMVAAAELIFILPVVF</sequence>
<dbReference type="InterPro" id="IPR001283">
    <property type="entry name" value="CRISP-related"/>
</dbReference>
<evidence type="ECO:0000256" key="2">
    <source>
        <dbReference type="SAM" id="SignalP"/>
    </source>
</evidence>
<dbReference type="InParanoid" id="A0A419QAG1"/>
<proteinExistence type="predicted"/>
<feature type="region of interest" description="Disordered" evidence="1">
    <location>
        <begin position="177"/>
        <end position="210"/>
    </location>
</feature>
<dbReference type="InterPro" id="IPR035940">
    <property type="entry name" value="CAP_sf"/>
</dbReference>
<organism evidence="3 4">
    <name type="scientific">Clonorchis sinensis</name>
    <name type="common">Chinese liver fluke</name>
    <dbReference type="NCBI Taxonomy" id="79923"/>
    <lineage>
        <taxon>Eukaryota</taxon>
        <taxon>Metazoa</taxon>
        <taxon>Spiralia</taxon>
        <taxon>Lophotrochozoa</taxon>
        <taxon>Platyhelminthes</taxon>
        <taxon>Trematoda</taxon>
        <taxon>Digenea</taxon>
        <taxon>Opisthorchiida</taxon>
        <taxon>Opisthorchiata</taxon>
        <taxon>Opisthorchiidae</taxon>
        <taxon>Clonorchis</taxon>
    </lineage>
</organism>
<evidence type="ECO:0000313" key="4">
    <source>
        <dbReference type="Proteomes" id="UP000286415"/>
    </source>
</evidence>
<dbReference type="SMART" id="SM00198">
    <property type="entry name" value="SCP"/>
    <property type="match status" value="1"/>
</dbReference>
<dbReference type="Pfam" id="PF00188">
    <property type="entry name" value="CAP"/>
    <property type="match status" value="1"/>
</dbReference>
<dbReference type="Proteomes" id="UP000286415">
    <property type="component" value="Unassembled WGS sequence"/>
</dbReference>
<comment type="caution">
    <text evidence="3">The sequence shown here is derived from an EMBL/GenBank/DDBJ whole genome shotgun (WGS) entry which is preliminary data.</text>
</comment>
<dbReference type="EMBL" id="NIRI02000056">
    <property type="protein sequence ID" value="KAG5445140.1"/>
    <property type="molecule type" value="Genomic_DNA"/>
</dbReference>
<keyword evidence="2" id="KW-0732">Signal</keyword>
<dbReference type="AlphaFoldDB" id="A0A419QAG1"/>
<dbReference type="Gene3D" id="3.40.33.10">
    <property type="entry name" value="CAP"/>
    <property type="match status" value="1"/>
</dbReference>
<evidence type="ECO:0000313" key="3">
    <source>
        <dbReference type="EMBL" id="KAG5445140.1"/>
    </source>
</evidence>
<evidence type="ECO:0000256" key="1">
    <source>
        <dbReference type="SAM" id="MobiDB-lite"/>
    </source>
</evidence>
<name>A0A419QAG1_CLOSI</name>
<feature type="signal peptide" evidence="2">
    <location>
        <begin position="1"/>
        <end position="22"/>
    </location>
</feature>
<reference evidence="3 4" key="2">
    <citation type="journal article" date="2021" name="Genomics">
        <title>High-quality reference genome for Clonorchis sinensis.</title>
        <authorList>
            <person name="Young N.D."/>
            <person name="Stroehlein A.J."/>
            <person name="Kinkar L."/>
            <person name="Wang T."/>
            <person name="Sohn W.M."/>
            <person name="Chang B.C.H."/>
            <person name="Kaur P."/>
            <person name="Weisz D."/>
            <person name="Dudchenko O."/>
            <person name="Aiden E.L."/>
            <person name="Korhonen P.K."/>
            <person name="Gasser R.B."/>
        </authorList>
    </citation>
    <scope>NUCLEOTIDE SEQUENCE [LARGE SCALE GENOMIC DNA]</scope>
    <source>
        <strain evidence="3">Cs-k2</strain>
    </source>
</reference>
<feature type="compositionally biased region" description="Low complexity" evidence="1">
    <location>
        <begin position="180"/>
        <end position="191"/>
    </location>
</feature>
<dbReference type="FunCoup" id="A0A419QAG1">
    <property type="interactions" value="5"/>
</dbReference>
<gene>
    <name evidence="3" type="ORF">CSKR_103969</name>
</gene>
<dbReference type="OrthoDB" id="674273at2759"/>
<protein>
    <submittedName>
        <fullName evidence="3">Peptidase inhibitor 16</fullName>
    </submittedName>
</protein>
<accession>A0A419QAG1</accession>
<dbReference type="PRINTS" id="PR00837">
    <property type="entry name" value="V5TPXLIKE"/>
</dbReference>
<dbReference type="STRING" id="79923.A0A419QAG1"/>
<dbReference type="CDD" id="cd05380">
    <property type="entry name" value="CAP_euk"/>
    <property type="match status" value="1"/>
</dbReference>
<dbReference type="InterPro" id="IPR014044">
    <property type="entry name" value="CAP_dom"/>
</dbReference>
<reference evidence="3 4" key="1">
    <citation type="journal article" date="2018" name="Biotechnol. Adv.">
        <title>Improved genomic resources and new bioinformatic workflow for the carcinogenic parasite Clonorchis sinensis: Biotechnological implications.</title>
        <authorList>
            <person name="Wang D."/>
            <person name="Korhonen P.K."/>
            <person name="Gasser R.B."/>
            <person name="Young N.D."/>
        </authorList>
    </citation>
    <scope>NUCLEOTIDE SEQUENCE [LARGE SCALE GENOMIC DNA]</scope>
    <source>
        <strain evidence="3">Cs-k2</strain>
    </source>
</reference>
<dbReference type="PANTHER" id="PTHR10334">
    <property type="entry name" value="CYSTEINE-RICH SECRETORY PROTEIN-RELATED"/>
    <property type="match status" value="1"/>
</dbReference>
<keyword evidence="4" id="KW-1185">Reference proteome</keyword>